<evidence type="ECO:0000313" key="1">
    <source>
        <dbReference type="EMBL" id="NJP44643.1"/>
    </source>
</evidence>
<dbReference type="Proteomes" id="UP000734511">
    <property type="component" value="Unassembled WGS sequence"/>
</dbReference>
<name>A0ABX0ZLA9_9ACTN</name>
<accession>A0ABX0ZLA9</accession>
<dbReference type="SUPFAM" id="SSF54637">
    <property type="entry name" value="Thioesterase/thiol ester dehydrase-isomerase"/>
    <property type="match status" value="1"/>
</dbReference>
<dbReference type="EMBL" id="JAATEJ010000010">
    <property type="protein sequence ID" value="NJP44643.1"/>
    <property type="molecule type" value="Genomic_DNA"/>
</dbReference>
<protein>
    <submittedName>
        <fullName evidence="1">MaoC family dehydratase</fullName>
    </submittedName>
</protein>
<dbReference type="RefSeq" id="WP_167983512.1">
    <property type="nucleotide sequence ID" value="NZ_JAATEJ010000010.1"/>
</dbReference>
<dbReference type="Gene3D" id="3.10.129.10">
    <property type="entry name" value="Hotdog Thioesterase"/>
    <property type="match status" value="2"/>
</dbReference>
<dbReference type="InterPro" id="IPR029069">
    <property type="entry name" value="HotDog_dom_sf"/>
</dbReference>
<keyword evidence="2" id="KW-1185">Reference proteome</keyword>
<gene>
    <name evidence="1" type="ORF">HCN08_14750</name>
</gene>
<sequence>MTLSQVPGNDEGVVYAGVQNNPTIGDKLQPVDIVADEEFVRDYVNATGDETFWAFRASTRARHGIDVSPLTMFDRDIGARLVGISARFGLHAKQEFTFNGPVTPGGAYRLAGEVVNVFEKRGIEYFTTRCYCHPIDEPDNVLLDSLYTRAYKFPQNQYPQSREDRRARLSDWLQASGGRARETFPHPGAIVEGRTRLLDQARLNLYSGPGSGAHTDNLLARQGGLRGTVGQALMLTELESELYRDLFGIDFYRKGAMRSSFIATIPVGVEVRAATVVESVADGVLTLRSAVASTSGDLLSVGTATIRDWL</sequence>
<organism evidence="1 2">
    <name type="scientific">Actinacidiphila epipremni</name>
    <dbReference type="NCBI Taxonomy" id="2053013"/>
    <lineage>
        <taxon>Bacteria</taxon>
        <taxon>Bacillati</taxon>
        <taxon>Actinomycetota</taxon>
        <taxon>Actinomycetes</taxon>
        <taxon>Kitasatosporales</taxon>
        <taxon>Streptomycetaceae</taxon>
        <taxon>Actinacidiphila</taxon>
    </lineage>
</organism>
<comment type="caution">
    <text evidence="1">The sequence shown here is derived from an EMBL/GenBank/DDBJ whole genome shotgun (WGS) entry which is preliminary data.</text>
</comment>
<proteinExistence type="predicted"/>
<evidence type="ECO:0000313" key="2">
    <source>
        <dbReference type="Proteomes" id="UP000734511"/>
    </source>
</evidence>
<reference evidence="1 2" key="1">
    <citation type="submission" date="2020-03" db="EMBL/GenBank/DDBJ databases">
        <title>WGS of actinomycetes isolated from Thailand.</title>
        <authorList>
            <person name="Thawai C."/>
        </authorList>
    </citation>
    <scope>NUCLEOTIDE SEQUENCE [LARGE SCALE GENOMIC DNA]</scope>
    <source>
        <strain evidence="1 2">PRB2-1</strain>
    </source>
</reference>